<reference evidence="3 4" key="1">
    <citation type="submission" date="2018-01" db="EMBL/GenBank/DDBJ databases">
        <title>Genome characterization of the sugarcane-associated fungus Trichoderma ghanense CCMA-1212 and their application in lignocelulose bioconversion.</title>
        <authorList>
            <person name="Steindorff A.S."/>
            <person name="Mendes T.D."/>
            <person name="Vilela E.S.D."/>
            <person name="Rodrigues D.S."/>
            <person name="Formighieri E.F."/>
            <person name="Melo I.S."/>
            <person name="Favaro L.C.L."/>
        </authorList>
    </citation>
    <scope>NUCLEOTIDE SEQUENCE [LARGE SCALE GENOMIC DNA]</scope>
    <source>
        <strain evidence="3 4">CCMA-1212</strain>
    </source>
</reference>
<gene>
    <name evidence="3" type="ORF">CCMA1212_004131</name>
</gene>
<feature type="transmembrane region" description="Helical" evidence="2">
    <location>
        <begin position="68"/>
        <end position="87"/>
    </location>
</feature>
<protein>
    <submittedName>
        <fullName evidence="3">Uncharacterized protein</fullName>
    </submittedName>
</protein>
<organism evidence="3 4">
    <name type="scientific">Trichoderma ghanense</name>
    <dbReference type="NCBI Taxonomy" id="65468"/>
    <lineage>
        <taxon>Eukaryota</taxon>
        <taxon>Fungi</taxon>
        <taxon>Dikarya</taxon>
        <taxon>Ascomycota</taxon>
        <taxon>Pezizomycotina</taxon>
        <taxon>Sordariomycetes</taxon>
        <taxon>Hypocreomycetidae</taxon>
        <taxon>Hypocreales</taxon>
        <taxon>Hypocreaceae</taxon>
        <taxon>Trichoderma</taxon>
    </lineage>
</organism>
<feature type="transmembrane region" description="Helical" evidence="2">
    <location>
        <begin position="330"/>
        <end position="347"/>
    </location>
</feature>
<feature type="transmembrane region" description="Helical" evidence="2">
    <location>
        <begin position="31"/>
        <end position="48"/>
    </location>
</feature>
<name>A0ABY2H8R9_9HYPO</name>
<feature type="transmembrane region" description="Helical" evidence="2">
    <location>
        <begin position="307"/>
        <end position="324"/>
    </location>
</feature>
<feature type="transmembrane region" description="Helical" evidence="2">
    <location>
        <begin position="229"/>
        <end position="249"/>
    </location>
</feature>
<dbReference type="RefSeq" id="XP_073560839.1">
    <property type="nucleotide sequence ID" value="XM_073701447.1"/>
</dbReference>
<keyword evidence="2" id="KW-0812">Transmembrane</keyword>
<evidence type="ECO:0000313" key="3">
    <source>
        <dbReference type="EMBL" id="TFB04638.1"/>
    </source>
</evidence>
<evidence type="ECO:0000256" key="2">
    <source>
        <dbReference type="SAM" id="Phobius"/>
    </source>
</evidence>
<dbReference type="Proteomes" id="UP001642720">
    <property type="component" value="Unassembled WGS sequence"/>
</dbReference>
<sequence length="439" mass="48125">MAPMLLLFRRAFDAGLPSREFSDQWKHPNDAFSVLLILGGDVVARALAQLVGSHLTPVAFSFANERYLAAVLGWVAYAISAVVSTIGENKLMPPADFSCKVVNGQTGYVRDNCSWIIGRMVRDFETWMDKQPRAEAPRALPPGSSPNPVQARIEEIIELKWKELRERASGNGQPEPERPPKAGLCVSVYKAQKPTKGYPGYDAPYIAGLLTCIFQLAVAAIPCGIFGDWSILLVTGAGIVLSFISGALPRWSKEKWACRINTDKVFVLTRGNGSQHAIVIQGAGVGLDLEDLAAADTSAFDERGTQLVVVGLGFLWILLLITASGIRHNTWFLLAVGGMGILQNMYVTSKSRPPRAFGVPLEFVEVIGKPKVMEALFEVEDRYPRLGKSILPIFFPGELRKDEKEKWNNYEKVAKERSEGKKSLVTSLTTNAEASNSSQ</sequence>
<accession>A0ABY2H8R9</accession>
<feature type="transmembrane region" description="Helical" evidence="2">
    <location>
        <begin position="203"/>
        <end position="223"/>
    </location>
</feature>
<feature type="region of interest" description="Disordered" evidence="1">
    <location>
        <begin position="418"/>
        <end position="439"/>
    </location>
</feature>
<dbReference type="GeneID" id="300575897"/>
<dbReference type="EMBL" id="PPTA01000004">
    <property type="protein sequence ID" value="TFB04638.1"/>
    <property type="molecule type" value="Genomic_DNA"/>
</dbReference>
<evidence type="ECO:0000256" key="1">
    <source>
        <dbReference type="SAM" id="MobiDB-lite"/>
    </source>
</evidence>
<comment type="caution">
    <text evidence="3">The sequence shown here is derived from an EMBL/GenBank/DDBJ whole genome shotgun (WGS) entry which is preliminary data.</text>
</comment>
<keyword evidence="4" id="KW-1185">Reference proteome</keyword>
<feature type="compositionally biased region" description="Polar residues" evidence="1">
    <location>
        <begin position="424"/>
        <end position="439"/>
    </location>
</feature>
<evidence type="ECO:0000313" key="4">
    <source>
        <dbReference type="Proteomes" id="UP001642720"/>
    </source>
</evidence>
<keyword evidence="2" id="KW-0472">Membrane</keyword>
<proteinExistence type="predicted"/>
<keyword evidence="2" id="KW-1133">Transmembrane helix</keyword>